<feature type="region of interest" description="Disordered" evidence="1">
    <location>
        <begin position="1"/>
        <end position="53"/>
    </location>
</feature>
<comment type="caution">
    <text evidence="2">The sequence shown here is derived from an EMBL/GenBank/DDBJ whole genome shotgun (WGS) entry which is preliminary data.</text>
</comment>
<feature type="region of interest" description="Disordered" evidence="1">
    <location>
        <begin position="118"/>
        <end position="138"/>
    </location>
</feature>
<feature type="compositionally biased region" description="Basic and acidic residues" evidence="1">
    <location>
        <begin position="129"/>
        <end position="138"/>
    </location>
</feature>
<sequence>MEHCISNGPQGEHTGTLSDSSPAGGRCTLRPPSPTVRIAPARPARSVASHDLPIAQRCRTHTQTRERRSALSPLAFLGPHLPYSDLASSPSARAASSQRTCGNLENQEILHFGEGWAGTLSSSSAHTSRRSEHPASTA</sequence>
<proteinExistence type="predicted"/>
<feature type="compositionally biased region" description="Polar residues" evidence="1">
    <location>
        <begin position="7"/>
        <end position="21"/>
    </location>
</feature>
<gene>
    <name evidence="2" type="ORF">CPLU01_07756</name>
</gene>
<dbReference type="Proteomes" id="UP000654918">
    <property type="component" value="Unassembled WGS sequence"/>
</dbReference>
<evidence type="ECO:0000313" key="3">
    <source>
        <dbReference type="Proteomes" id="UP000654918"/>
    </source>
</evidence>
<dbReference type="EMBL" id="WIGO01000103">
    <property type="protein sequence ID" value="KAF6829798.1"/>
    <property type="molecule type" value="Genomic_DNA"/>
</dbReference>
<dbReference type="AlphaFoldDB" id="A0A8H6KEI2"/>
<evidence type="ECO:0000256" key="1">
    <source>
        <dbReference type="SAM" id="MobiDB-lite"/>
    </source>
</evidence>
<organism evidence="2 3">
    <name type="scientific">Colletotrichum plurivorum</name>
    <dbReference type="NCBI Taxonomy" id="2175906"/>
    <lineage>
        <taxon>Eukaryota</taxon>
        <taxon>Fungi</taxon>
        <taxon>Dikarya</taxon>
        <taxon>Ascomycota</taxon>
        <taxon>Pezizomycotina</taxon>
        <taxon>Sordariomycetes</taxon>
        <taxon>Hypocreomycetidae</taxon>
        <taxon>Glomerellales</taxon>
        <taxon>Glomerellaceae</taxon>
        <taxon>Colletotrichum</taxon>
        <taxon>Colletotrichum orchidearum species complex</taxon>
    </lineage>
</organism>
<accession>A0A8H6KEI2</accession>
<reference evidence="2" key="1">
    <citation type="journal article" date="2020" name="Phytopathology">
        <title>Genome Sequence Resources of Colletotrichum truncatum, C. plurivorum, C. musicola, and C. sojae: Four Species Pathogenic to Soybean (Glycine max).</title>
        <authorList>
            <person name="Rogerio F."/>
            <person name="Boufleur T.R."/>
            <person name="Ciampi-Guillardi M."/>
            <person name="Sukno S.A."/>
            <person name="Thon M.R."/>
            <person name="Massola Junior N.S."/>
            <person name="Baroncelli R."/>
        </authorList>
    </citation>
    <scope>NUCLEOTIDE SEQUENCE</scope>
    <source>
        <strain evidence="2">LFN00145</strain>
    </source>
</reference>
<protein>
    <submittedName>
        <fullName evidence="2">Uncharacterized protein</fullName>
    </submittedName>
</protein>
<name>A0A8H6KEI2_9PEZI</name>
<keyword evidence="3" id="KW-1185">Reference proteome</keyword>
<evidence type="ECO:0000313" key="2">
    <source>
        <dbReference type="EMBL" id="KAF6829798.1"/>
    </source>
</evidence>